<comment type="similarity">
    <text evidence="1">Belongs to the iron/ascorbate-dependent oxidoreductase family.</text>
</comment>
<accession>A0A814WGR0</accession>
<dbReference type="InterPro" id="IPR044861">
    <property type="entry name" value="IPNS-like_FE2OG_OXY"/>
</dbReference>
<dbReference type="EMBL" id="CAJNOQ010008732">
    <property type="protein sequence ID" value="CAF1205165.1"/>
    <property type="molecule type" value="Genomic_DNA"/>
</dbReference>
<dbReference type="Pfam" id="PF03171">
    <property type="entry name" value="2OG-FeII_Oxy"/>
    <property type="match status" value="1"/>
</dbReference>
<dbReference type="Proteomes" id="UP000681722">
    <property type="component" value="Unassembled WGS sequence"/>
</dbReference>
<dbReference type="AlphaFoldDB" id="A0A814WGR0"/>
<evidence type="ECO:0000313" key="6">
    <source>
        <dbReference type="EMBL" id="CAF3969464.1"/>
    </source>
</evidence>
<dbReference type="SUPFAM" id="SSF51197">
    <property type="entry name" value="Clavaminate synthase-like"/>
    <property type="match status" value="1"/>
</dbReference>
<name>A0A814WGR0_9BILA</name>
<dbReference type="EMBL" id="CAJNOK010004877">
    <property type="protein sequence ID" value="CAF0952994.1"/>
    <property type="molecule type" value="Genomic_DNA"/>
</dbReference>
<evidence type="ECO:0000256" key="1">
    <source>
        <dbReference type="RuleBase" id="RU003682"/>
    </source>
</evidence>
<dbReference type="EMBL" id="CAJOBA010004882">
    <property type="protein sequence ID" value="CAF3726580.1"/>
    <property type="molecule type" value="Genomic_DNA"/>
</dbReference>
<sequence length="366" mass="42028">MITAAPKTGCMRTMLKLFFITKFKQLCHYNNNPMRFHSTSYIQPSSAKHSLIPILDLTNSYRFSTDRIELAHEIDEICKNIGFFIITGHSISEKIQDDMMKVSKQFFDLPLPLKKEISGSKDYPYGYNGLNDENLSRGYGKSSSSSLADIKESFSIGPYNEDPIRWPTKPENMSTIWLQYYKECERLAQHLYNIFALALNLDLNWFDQKIDTHRSALRSLHYPSVSLPLIDNQFRSSVHTDYGSFTILKQDSIGGLQVENRLDGKWIDVPFVQNSFVINLGDLMSRWTNDRWVSTPHRVIVPSQNSKDGFSVARQSIAYFSQINPNEIVTCIPTCCSVDKPVKYPPIKSWDLVMEKYLASTGKKIK</sequence>
<dbReference type="InterPro" id="IPR027443">
    <property type="entry name" value="IPNS-like_sf"/>
</dbReference>
<dbReference type="Gene3D" id="2.60.120.330">
    <property type="entry name" value="B-lactam Antibiotic, Isopenicillin N Synthase, Chain"/>
    <property type="match status" value="1"/>
</dbReference>
<dbReference type="PROSITE" id="PS51471">
    <property type="entry name" value="FE2OG_OXY"/>
    <property type="match status" value="1"/>
</dbReference>
<dbReference type="GO" id="GO:0046872">
    <property type="term" value="F:metal ion binding"/>
    <property type="evidence" value="ECO:0007669"/>
    <property type="project" value="UniProtKB-KW"/>
</dbReference>
<gene>
    <name evidence="4" type="ORF">GPM918_LOCUS23925</name>
    <name evidence="3" type="ORF">OVA965_LOCUS12237</name>
    <name evidence="6" type="ORF">SRO942_LOCUS23924</name>
    <name evidence="5" type="ORF">TMI583_LOCUS12241</name>
</gene>
<reference evidence="4" key="1">
    <citation type="submission" date="2021-02" db="EMBL/GenBank/DDBJ databases">
        <authorList>
            <person name="Nowell W R."/>
        </authorList>
    </citation>
    <scope>NUCLEOTIDE SEQUENCE</scope>
</reference>
<proteinExistence type="inferred from homology"/>
<dbReference type="Proteomes" id="UP000663829">
    <property type="component" value="Unassembled WGS sequence"/>
</dbReference>
<dbReference type="Proteomes" id="UP000677228">
    <property type="component" value="Unassembled WGS sequence"/>
</dbReference>
<dbReference type="GO" id="GO:0016491">
    <property type="term" value="F:oxidoreductase activity"/>
    <property type="evidence" value="ECO:0007669"/>
    <property type="project" value="UniProtKB-KW"/>
</dbReference>
<dbReference type="InterPro" id="IPR026992">
    <property type="entry name" value="DIOX_N"/>
</dbReference>
<dbReference type="PANTHER" id="PTHR47990">
    <property type="entry name" value="2-OXOGLUTARATE (2OG) AND FE(II)-DEPENDENT OXYGENASE SUPERFAMILY PROTEIN-RELATED"/>
    <property type="match status" value="1"/>
</dbReference>
<keyword evidence="1" id="KW-0479">Metal-binding</keyword>
<keyword evidence="1" id="KW-0560">Oxidoreductase</keyword>
<keyword evidence="1" id="KW-0408">Iron</keyword>
<dbReference type="OrthoDB" id="288590at2759"/>
<evidence type="ECO:0000259" key="2">
    <source>
        <dbReference type="PROSITE" id="PS51471"/>
    </source>
</evidence>
<evidence type="ECO:0000313" key="7">
    <source>
        <dbReference type="Proteomes" id="UP000663829"/>
    </source>
</evidence>
<organism evidence="4 7">
    <name type="scientific">Didymodactylos carnosus</name>
    <dbReference type="NCBI Taxonomy" id="1234261"/>
    <lineage>
        <taxon>Eukaryota</taxon>
        <taxon>Metazoa</taxon>
        <taxon>Spiralia</taxon>
        <taxon>Gnathifera</taxon>
        <taxon>Rotifera</taxon>
        <taxon>Eurotatoria</taxon>
        <taxon>Bdelloidea</taxon>
        <taxon>Philodinida</taxon>
        <taxon>Philodinidae</taxon>
        <taxon>Didymodactylos</taxon>
    </lineage>
</organism>
<dbReference type="Pfam" id="PF14226">
    <property type="entry name" value="DIOX_N"/>
    <property type="match status" value="1"/>
</dbReference>
<feature type="domain" description="Fe2OG dioxygenase" evidence="2">
    <location>
        <begin position="212"/>
        <end position="323"/>
    </location>
</feature>
<evidence type="ECO:0000313" key="4">
    <source>
        <dbReference type="EMBL" id="CAF1205165.1"/>
    </source>
</evidence>
<comment type="caution">
    <text evidence="4">The sequence shown here is derived from an EMBL/GenBank/DDBJ whole genome shotgun (WGS) entry which is preliminary data.</text>
</comment>
<evidence type="ECO:0000313" key="3">
    <source>
        <dbReference type="EMBL" id="CAF0952994.1"/>
    </source>
</evidence>
<keyword evidence="7" id="KW-1185">Reference proteome</keyword>
<dbReference type="InterPro" id="IPR005123">
    <property type="entry name" value="Oxoglu/Fe-dep_dioxygenase_dom"/>
</dbReference>
<dbReference type="InterPro" id="IPR050231">
    <property type="entry name" value="Iron_ascorbate_oxido_reductase"/>
</dbReference>
<evidence type="ECO:0000313" key="5">
    <source>
        <dbReference type="EMBL" id="CAF3726580.1"/>
    </source>
</evidence>
<dbReference type="PRINTS" id="PR00682">
    <property type="entry name" value="IPNSYNTHASE"/>
</dbReference>
<dbReference type="EMBL" id="CAJOBC010008733">
    <property type="protein sequence ID" value="CAF3969464.1"/>
    <property type="molecule type" value="Genomic_DNA"/>
</dbReference>
<protein>
    <recommendedName>
        <fullName evidence="2">Fe2OG dioxygenase domain-containing protein</fullName>
    </recommendedName>
</protein>
<dbReference type="Proteomes" id="UP000682733">
    <property type="component" value="Unassembled WGS sequence"/>
</dbReference>